<evidence type="ECO:0000313" key="2">
    <source>
        <dbReference type="EMBL" id="GIY84059.1"/>
    </source>
</evidence>
<keyword evidence="3" id="KW-1185">Reference proteome</keyword>
<sequence length="102" mass="11626">MRNRIWEIPRKKRRASLSNAAENSSGRGVPATFAWCRRHRRMTSSLGDGGAHKHVRRKTCCTKLPDVTVSFSHWKNNSFASAQHFGFSSSVTLHSTQYTTKY</sequence>
<protein>
    <submittedName>
        <fullName evidence="2">Uncharacterized protein</fullName>
    </submittedName>
</protein>
<feature type="compositionally biased region" description="Polar residues" evidence="1">
    <location>
        <begin position="16"/>
        <end position="26"/>
    </location>
</feature>
<organism evidence="2 3">
    <name type="scientific">Caerostris darwini</name>
    <dbReference type="NCBI Taxonomy" id="1538125"/>
    <lineage>
        <taxon>Eukaryota</taxon>
        <taxon>Metazoa</taxon>
        <taxon>Ecdysozoa</taxon>
        <taxon>Arthropoda</taxon>
        <taxon>Chelicerata</taxon>
        <taxon>Arachnida</taxon>
        <taxon>Araneae</taxon>
        <taxon>Araneomorphae</taxon>
        <taxon>Entelegynae</taxon>
        <taxon>Araneoidea</taxon>
        <taxon>Araneidae</taxon>
        <taxon>Caerostris</taxon>
    </lineage>
</organism>
<feature type="region of interest" description="Disordered" evidence="1">
    <location>
        <begin position="1"/>
        <end position="27"/>
    </location>
</feature>
<dbReference type="Proteomes" id="UP001054837">
    <property type="component" value="Unassembled WGS sequence"/>
</dbReference>
<evidence type="ECO:0000313" key="3">
    <source>
        <dbReference type="Proteomes" id="UP001054837"/>
    </source>
</evidence>
<accession>A0AAV4WQH9</accession>
<evidence type="ECO:0000256" key="1">
    <source>
        <dbReference type="SAM" id="MobiDB-lite"/>
    </source>
</evidence>
<dbReference type="AlphaFoldDB" id="A0AAV4WQH9"/>
<dbReference type="EMBL" id="BPLQ01014882">
    <property type="protein sequence ID" value="GIY84059.1"/>
    <property type="molecule type" value="Genomic_DNA"/>
</dbReference>
<name>A0AAV4WQH9_9ARAC</name>
<comment type="caution">
    <text evidence="2">The sequence shown here is derived from an EMBL/GenBank/DDBJ whole genome shotgun (WGS) entry which is preliminary data.</text>
</comment>
<proteinExistence type="predicted"/>
<gene>
    <name evidence="2" type="ORF">CDAR_396181</name>
</gene>
<reference evidence="2 3" key="1">
    <citation type="submission" date="2021-06" db="EMBL/GenBank/DDBJ databases">
        <title>Caerostris darwini draft genome.</title>
        <authorList>
            <person name="Kono N."/>
            <person name="Arakawa K."/>
        </authorList>
    </citation>
    <scope>NUCLEOTIDE SEQUENCE [LARGE SCALE GENOMIC DNA]</scope>
</reference>